<proteinExistence type="predicted"/>
<dbReference type="Pfam" id="PF10503">
    <property type="entry name" value="Esterase_PHB"/>
    <property type="match status" value="1"/>
</dbReference>
<name>A0ABP8RF90_9MYCO</name>
<gene>
    <name evidence="3" type="ORF">GCM10023161_13890</name>
</gene>
<dbReference type="InterPro" id="IPR050955">
    <property type="entry name" value="Plant_Biomass_Hydrol_Est"/>
</dbReference>
<reference evidence="4" key="1">
    <citation type="journal article" date="2019" name="Int. J. Syst. Evol. Microbiol.">
        <title>The Global Catalogue of Microorganisms (GCM) 10K type strain sequencing project: providing services to taxonomists for standard genome sequencing and annotation.</title>
        <authorList>
            <consortium name="The Broad Institute Genomics Platform"/>
            <consortium name="The Broad Institute Genome Sequencing Center for Infectious Disease"/>
            <person name="Wu L."/>
            <person name="Ma J."/>
        </authorList>
    </citation>
    <scope>NUCLEOTIDE SEQUENCE [LARGE SCALE GENOMIC DNA]</scope>
    <source>
        <strain evidence="4">JCM 17782</strain>
    </source>
</reference>
<accession>A0ABP8RF90</accession>
<dbReference type="InterPro" id="IPR010126">
    <property type="entry name" value="Esterase_phb"/>
</dbReference>
<keyword evidence="4" id="KW-1185">Reference proteome</keyword>
<evidence type="ECO:0000313" key="4">
    <source>
        <dbReference type="Proteomes" id="UP001501417"/>
    </source>
</evidence>
<comment type="caution">
    <text evidence="3">The sequence shown here is derived from an EMBL/GenBank/DDBJ whole genome shotgun (WGS) entry which is preliminary data.</text>
</comment>
<organism evidence="3 4">
    <name type="scientific">Mycobacterium paraffinicum</name>
    <dbReference type="NCBI Taxonomy" id="53378"/>
    <lineage>
        <taxon>Bacteria</taxon>
        <taxon>Bacillati</taxon>
        <taxon>Actinomycetota</taxon>
        <taxon>Actinomycetes</taxon>
        <taxon>Mycobacteriales</taxon>
        <taxon>Mycobacteriaceae</taxon>
        <taxon>Mycobacterium</taxon>
    </lineage>
</organism>
<evidence type="ECO:0000256" key="2">
    <source>
        <dbReference type="ARBA" id="ARBA00022801"/>
    </source>
</evidence>
<evidence type="ECO:0000313" key="3">
    <source>
        <dbReference type="EMBL" id="GAA4537278.1"/>
    </source>
</evidence>
<dbReference type="Gene3D" id="3.40.50.1820">
    <property type="entry name" value="alpha/beta hydrolase"/>
    <property type="match status" value="1"/>
</dbReference>
<dbReference type="InterPro" id="IPR029058">
    <property type="entry name" value="AB_hydrolase_fold"/>
</dbReference>
<dbReference type="PANTHER" id="PTHR43037">
    <property type="entry name" value="UNNAMED PRODUCT-RELATED"/>
    <property type="match status" value="1"/>
</dbReference>
<dbReference type="EMBL" id="BAABGF010000017">
    <property type="protein sequence ID" value="GAA4537278.1"/>
    <property type="molecule type" value="Genomic_DNA"/>
</dbReference>
<dbReference type="SUPFAM" id="SSF53474">
    <property type="entry name" value="alpha/beta-Hydrolases"/>
    <property type="match status" value="1"/>
</dbReference>
<evidence type="ECO:0000256" key="1">
    <source>
        <dbReference type="ARBA" id="ARBA00022729"/>
    </source>
</evidence>
<protein>
    <submittedName>
        <fullName evidence="3">PHB depolymerase family esterase</fullName>
    </submittedName>
</protein>
<keyword evidence="1" id="KW-0732">Signal</keyword>
<sequence>MPIGCHDVVMRSRRARAVSVCLVAVLAVVLGGCLGGGHALGTPGSQSIPVGQSTQSVESGGASRSYHLYRPQGLTDAAPLVVMLHGGFGTGQQAERAYHWDTEADAGHFVVAYPDGINRAWNAGTCCGEPQRVGTDDVGFITTMVGAIEQGMPIDRARVYVTGMSNGAMMALRLGCQSDVFAAIAPVAGTVLTDCSQARRASVLQIHGTADDRVPYDGGPGKAFALNGTARVDGPSAQSVNATWRAIDACGAPNSSTTGDVTTQIAGCADGRTVELISVAGAGHQWPGGEPSPLAEKLAGIPPPSTALDATDTIWQFFAQNHR</sequence>
<keyword evidence="2" id="KW-0378">Hydrolase</keyword>
<dbReference type="PANTHER" id="PTHR43037:SF1">
    <property type="entry name" value="BLL1128 PROTEIN"/>
    <property type="match status" value="1"/>
</dbReference>
<dbReference type="Proteomes" id="UP001501417">
    <property type="component" value="Unassembled WGS sequence"/>
</dbReference>